<protein>
    <submittedName>
        <fullName evidence="2">Uncharacterized protein</fullName>
    </submittedName>
</protein>
<gene>
    <name evidence="2" type="ORF">GCM10023184_46980</name>
</gene>
<sequence>MEQEVKGMGREVPEEAAARPGRVKAPGFARAGYEAGVRGSSSTRVAVRERPMAPASSSSFTLRKPGWARR</sequence>
<reference evidence="3" key="1">
    <citation type="journal article" date="2019" name="Int. J. Syst. Evol. Microbiol.">
        <title>The Global Catalogue of Microorganisms (GCM) 10K type strain sequencing project: providing services to taxonomists for standard genome sequencing and annotation.</title>
        <authorList>
            <consortium name="The Broad Institute Genomics Platform"/>
            <consortium name="The Broad Institute Genome Sequencing Center for Infectious Disease"/>
            <person name="Wu L."/>
            <person name="Ma J."/>
        </authorList>
    </citation>
    <scope>NUCLEOTIDE SEQUENCE [LARGE SCALE GENOMIC DNA]</scope>
    <source>
        <strain evidence="3">JCM 17919</strain>
    </source>
</reference>
<feature type="compositionally biased region" description="Basic and acidic residues" evidence="1">
    <location>
        <begin position="1"/>
        <end position="17"/>
    </location>
</feature>
<keyword evidence="3" id="KW-1185">Reference proteome</keyword>
<dbReference type="Proteomes" id="UP001501725">
    <property type="component" value="Unassembled WGS sequence"/>
</dbReference>
<name>A0ABP8HV31_9BACT</name>
<evidence type="ECO:0000256" key="1">
    <source>
        <dbReference type="SAM" id="MobiDB-lite"/>
    </source>
</evidence>
<dbReference type="EMBL" id="BAABGY010000022">
    <property type="protein sequence ID" value="GAA4345135.1"/>
    <property type="molecule type" value="Genomic_DNA"/>
</dbReference>
<organism evidence="2 3">
    <name type="scientific">Flaviaesturariibacter amylovorans</name>
    <dbReference type="NCBI Taxonomy" id="1084520"/>
    <lineage>
        <taxon>Bacteria</taxon>
        <taxon>Pseudomonadati</taxon>
        <taxon>Bacteroidota</taxon>
        <taxon>Chitinophagia</taxon>
        <taxon>Chitinophagales</taxon>
        <taxon>Chitinophagaceae</taxon>
        <taxon>Flaviaestuariibacter</taxon>
    </lineage>
</organism>
<comment type="caution">
    <text evidence="2">The sequence shown here is derived from an EMBL/GenBank/DDBJ whole genome shotgun (WGS) entry which is preliminary data.</text>
</comment>
<evidence type="ECO:0000313" key="2">
    <source>
        <dbReference type="EMBL" id="GAA4345135.1"/>
    </source>
</evidence>
<accession>A0ABP8HV31</accession>
<evidence type="ECO:0000313" key="3">
    <source>
        <dbReference type="Proteomes" id="UP001501725"/>
    </source>
</evidence>
<feature type="region of interest" description="Disordered" evidence="1">
    <location>
        <begin position="1"/>
        <end position="70"/>
    </location>
</feature>
<proteinExistence type="predicted"/>